<sequence>MSSFVVAILVGVGVLALLVFAFRSSRARQGGASDSGFVHAPDSPWFADSQDSDCSDSASDGGGCDGGGGGGD</sequence>
<accession>A0ABV9QXC4</accession>
<evidence type="ECO:0000256" key="1">
    <source>
        <dbReference type="SAM" id="MobiDB-lite"/>
    </source>
</evidence>
<dbReference type="RefSeq" id="WP_380022285.1">
    <property type="nucleotide sequence ID" value="NZ_JBHSHD010000013.1"/>
</dbReference>
<organism evidence="2 3">
    <name type="scientific">Dokdonella ginsengisoli</name>
    <dbReference type="NCBI Taxonomy" id="363846"/>
    <lineage>
        <taxon>Bacteria</taxon>
        <taxon>Pseudomonadati</taxon>
        <taxon>Pseudomonadota</taxon>
        <taxon>Gammaproteobacteria</taxon>
        <taxon>Lysobacterales</taxon>
        <taxon>Rhodanobacteraceae</taxon>
        <taxon>Dokdonella</taxon>
    </lineage>
</organism>
<evidence type="ECO:0000313" key="2">
    <source>
        <dbReference type="EMBL" id="MFC4822003.1"/>
    </source>
</evidence>
<feature type="compositionally biased region" description="Gly residues" evidence="1">
    <location>
        <begin position="60"/>
        <end position="72"/>
    </location>
</feature>
<gene>
    <name evidence="2" type="ORF">ACFO6Q_16890</name>
</gene>
<protein>
    <submittedName>
        <fullName evidence="2">Uncharacterized protein</fullName>
    </submittedName>
</protein>
<dbReference type="EMBL" id="JBHSHD010000013">
    <property type="protein sequence ID" value="MFC4822003.1"/>
    <property type="molecule type" value="Genomic_DNA"/>
</dbReference>
<reference evidence="3" key="1">
    <citation type="journal article" date="2019" name="Int. J. Syst. Evol. Microbiol.">
        <title>The Global Catalogue of Microorganisms (GCM) 10K type strain sequencing project: providing services to taxonomists for standard genome sequencing and annotation.</title>
        <authorList>
            <consortium name="The Broad Institute Genomics Platform"/>
            <consortium name="The Broad Institute Genome Sequencing Center for Infectious Disease"/>
            <person name="Wu L."/>
            <person name="Ma J."/>
        </authorList>
    </citation>
    <scope>NUCLEOTIDE SEQUENCE [LARGE SCALE GENOMIC DNA]</scope>
    <source>
        <strain evidence="3">CCUG 30340</strain>
    </source>
</reference>
<comment type="caution">
    <text evidence="2">The sequence shown here is derived from an EMBL/GenBank/DDBJ whole genome shotgun (WGS) entry which is preliminary data.</text>
</comment>
<feature type="region of interest" description="Disordered" evidence="1">
    <location>
        <begin position="29"/>
        <end position="72"/>
    </location>
</feature>
<evidence type="ECO:0000313" key="3">
    <source>
        <dbReference type="Proteomes" id="UP001595886"/>
    </source>
</evidence>
<keyword evidence="3" id="KW-1185">Reference proteome</keyword>
<dbReference type="Proteomes" id="UP001595886">
    <property type="component" value="Unassembled WGS sequence"/>
</dbReference>
<name>A0ABV9QXC4_9GAMM</name>
<proteinExistence type="predicted"/>